<dbReference type="InterPro" id="IPR025509">
    <property type="entry name" value="DUF4396"/>
</dbReference>
<feature type="domain" description="DUF4396" evidence="2">
    <location>
        <begin position="79"/>
        <end position="210"/>
    </location>
</feature>
<name>A0ABD5VI06_9EURY</name>
<protein>
    <submittedName>
        <fullName evidence="3">DUF4396 domain-containing protein</fullName>
    </submittedName>
</protein>
<proteinExistence type="predicted"/>
<feature type="transmembrane region" description="Helical" evidence="1">
    <location>
        <begin position="45"/>
        <end position="68"/>
    </location>
</feature>
<dbReference type="Proteomes" id="UP001596395">
    <property type="component" value="Unassembled WGS sequence"/>
</dbReference>
<dbReference type="AlphaFoldDB" id="A0ABD5VI06"/>
<dbReference type="Pfam" id="PF14342">
    <property type="entry name" value="DUF4396"/>
    <property type="match status" value="1"/>
</dbReference>
<keyword evidence="1" id="KW-0472">Membrane</keyword>
<organism evidence="3 4">
    <name type="scientific">Halorubellus litoreus</name>
    <dbReference type="NCBI Taxonomy" id="755308"/>
    <lineage>
        <taxon>Archaea</taxon>
        <taxon>Methanobacteriati</taxon>
        <taxon>Methanobacteriota</taxon>
        <taxon>Stenosarchaea group</taxon>
        <taxon>Halobacteria</taxon>
        <taxon>Halobacteriales</taxon>
        <taxon>Halorubellaceae</taxon>
        <taxon>Halorubellus</taxon>
    </lineage>
</organism>
<gene>
    <name evidence="3" type="ORF">ACFQGB_19340</name>
</gene>
<evidence type="ECO:0000256" key="1">
    <source>
        <dbReference type="SAM" id="Phobius"/>
    </source>
</evidence>
<sequence>MAVEALLRDVLTNTTALYAWAVVVLASLAVLWYDVRENNDEIASLMQFVWTLTVLYSGPLGLAVYAWAGRKQIARDSLWRRSARSVAHCYSGCGAGEVLGITLAAGILALHQLGVIAVTFTAAYTFGVALTVGPMMQDGVAFGDAFRDAIITETPSITVMEVAAIGTDIYLAEGATITEPLFWSALAFSLTVGLVVAYPVNVALVHHGVKDGMANPRDRATPS</sequence>
<feature type="transmembrane region" description="Helical" evidence="1">
    <location>
        <begin position="181"/>
        <end position="200"/>
    </location>
</feature>
<dbReference type="RefSeq" id="WP_336351967.1">
    <property type="nucleotide sequence ID" value="NZ_JAZAQL010000005.1"/>
</dbReference>
<feature type="transmembrane region" description="Helical" evidence="1">
    <location>
        <begin position="115"/>
        <end position="133"/>
    </location>
</feature>
<keyword evidence="1" id="KW-1133">Transmembrane helix</keyword>
<keyword evidence="4" id="KW-1185">Reference proteome</keyword>
<accession>A0ABD5VI06</accession>
<keyword evidence="1" id="KW-0812">Transmembrane</keyword>
<dbReference type="EMBL" id="JBHSXN010000005">
    <property type="protein sequence ID" value="MFC6955024.1"/>
    <property type="molecule type" value="Genomic_DNA"/>
</dbReference>
<feature type="transmembrane region" description="Helical" evidence="1">
    <location>
        <begin position="16"/>
        <end position="33"/>
    </location>
</feature>
<reference evidence="3 4" key="1">
    <citation type="journal article" date="2019" name="Int. J. Syst. Evol. Microbiol.">
        <title>The Global Catalogue of Microorganisms (GCM) 10K type strain sequencing project: providing services to taxonomists for standard genome sequencing and annotation.</title>
        <authorList>
            <consortium name="The Broad Institute Genomics Platform"/>
            <consortium name="The Broad Institute Genome Sequencing Center for Infectious Disease"/>
            <person name="Wu L."/>
            <person name="Ma J."/>
        </authorList>
    </citation>
    <scope>NUCLEOTIDE SEQUENCE [LARGE SCALE GENOMIC DNA]</scope>
    <source>
        <strain evidence="3 4">GX26</strain>
    </source>
</reference>
<evidence type="ECO:0000313" key="3">
    <source>
        <dbReference type="EMBL" id="MFC6955024.1"/>
    </source>
</evidence>
<feature type="transmembrane region" description="Helical" evidence="1">
    <location>
        <begin position="89"/>
        <end position="109"/>
    </location>
</feature>
<evidence type="ECO:0000313" key="4">
    <source>
        <dbReference type="Proteomes" id="UP001596395"/>
    </source>
</evidence>
<comment type="caution">
    <text evidence="3">The sequence shown here is derived from an EMBL/GenBank/DDBJ whole genome shotgun (WGS) entry which is preliminary data.</text>
</comment>
<evidence type="ECO:0000259" key="2">
    <source>
        <dbReference type="Pfam" id="PF14342"/>
    </source>
</evidence>